<evidence type="ECO:0000313" key="1">
    <source>
        <dbReference type="EMBL" id="ORX48654.1"/>
    </source>
</evidence>
<dbReference type="Proteomes" id="UP000193719">
    <property type="component" value="Unassembled WGS sequence"/>
</dbReference>
<dbReference type="EMBL" id="MCFH01000026">
    <property type="protein sequence ID" value="ORX48654.1"/>
    <property type="molecule type" value="Genomic_DNA"/>
</dbReference>
<gene>
    <name evidence="1" type="ORF">BCR36DRAFT_371146</name>
</gene>
<reference evidence="1 2" key="1">
    <citation type="submission" date="2016-08" db="EMBL/GenBank/DDBJ databases">
        <title>Genomes of anaerobic fungi encode conserved fungal cellulosomes for biomass hydrolysis.</title>
        <authorList>
            <consortium name="DOE Joint Genome Institute"/>
            <person name="Haitjema C.H."/>
            <person name="Gilmore S.P."/>
            <person name="Henske J.K."/>
            <person name="Solomon K.V."/>
            <person name="De Groot R."/>
            <person name="Kuo A."/>
            <person name="Mondo S.J."/>
            <person name="Salamov A.A."/>
            <person name="Labutti K."/>
            <person name="Zhao Z."/>
            <person name="Chiniquy J."/>
            <person name="Barry K."/>
            <person name="Brewer H.M."/>
            <person name="Purvine S.O."/>
            <person name="Wright A.T."/>
            <person name="Boxma B."/>
            <person name="Van Alen T."/>
            <person name="Hackstein J.H."/>
            <person name="Baker S.E."/>
            <person name="Grigoriev I.V."/>
            <person name="O'Malley M.A."/>
        </authorList>
    </citation>
    <scope>NUCLEOTIDE SEQUENCE [LARGE SCALE GENOMIC DNA]</scope>
    <source>
        <strain evidence="2">finn</strain>
    </source>
</reference>
<keyword evidence="2" id="KW-1185">Reference proteome</keyword>
<dbReference type="AlphaFoldDB" id="A0A1Y1V6T8"/>
<dbReference type="STRING" id="1754191.A0A1Y1V6T8"/>
<reference evidence="1 2" key="2">
    <citation type="submission" date="2016-08" db="EMBL/GenBank/DDBJ databases">
        <title>Pervasive Adenine N6-methylation of Active Genes in Fungi.</title>
        <authorList>
            <consortium name="DOE Joint Genome Institute"/>
            <person name="Mondo S.J."/>
            <person name="Dannebaum R.O."/>
            <person name="Kuo R.C."/>
            <person name="Labutti K."/>
            <person name="Haridas S."/>
            <person name="Kuo A."/>
            <person name="Salamov A."/>
            <person name="Ahrendt S.R."/>
            <person name="Lipzen A."/>
            <person name="Sullivan W."/>
            <person name="Andreopoulos W.B."/>
            <person name="Clum A."/>
            <person name="Lindquist E."/>
            <person name="Daum C."/>
            <person name="Ramamoorthy G.K."/>
            <person name="Gryganskyi A."/>
            <person name="Culley D."/>
            <person name="Magnuson J.K."/>
            <person name="James T.Y."/>
            <person name="O'Malley M.A."/>
            <person name="Stajich J.E."/>
            <person name="Spatafora J.W."/>
            <person name="Visel A."/>
            <person name="Grigoriev I.V."/>
        </authorList>
    </citation>
    <scope>NUCLEOTIDE SEQUENCE [LARGE SCALE GENOMIC DNA]</scope>
    <source>
        <strain evidence="2">finn</strain>
    </source>
</reference>
<dbReference type="OrthoDB" id="10584578at2759"/>
<protein>
    <submittedName>
        <fullName evidence="1">Uncharacterized protein</fullName>
    </submittedName>
</protein>
<accession>A0A1Y1V6T8</accession>
<name>A0A1Y1V6T8_9FUNG</name>
<comment type="caution">
    <text evidence="1">The sequence shown here is derived from an EMBL/GenBank/DDBJ whole genome shotgun (WGS) entry which is preliminary data.</text>
</comment>
<organism evidence="1 2">
    <name type="scientific">Piromyces finnis</name>
    <dbReference type="NCBI Taxonomy" id="1754191"/>
    <lineage>
        <taxon>Eukaryota</taxon>
        <taxon>Fungi</taxon>
        <taxon>Fungi incertae sedis</taxon>
        <taxon>Chytridiomycota</taxon>
        <taxon>Chytridiomycota incertae sedis</taxon>
        <taxon>Neocallimastigomycetes</taxon>
        <taxon>Neocallimastigales</taxon>
        <taxon>Neocallimastigaceae</taxon>
        <taxon>Piromyces</taxon>
    </lineage>
</organism>
<proteinExistence type="predicted"/>
<evidence type="ECO:0000313" key="2">
    <source>
        <dbReference type="Proteomes" id="UP000193719"/>
    </source>
</evidence>
<sequence length="163" mass="19646">MKRLSEELKKDYKQMESNKWKMSDIVNKWWESMMENEERYLSLKQRNNELDKEEKINNMKDIATKRNNFFETNARSQEQYISLLSKTIGNNQKKYDDNLMMENINKEFSKVEKEWMMKEDELVQLKKDAREKDIKKMEELVMNLDNIGLGNSKSNDALKVSNK</sequence>